<evidence type="ECO:0000256" key="8">
    <source>
        <dbReference type="ARBA" id="ARBA00023002"/>
    </source>
</evidence>
<comment type="similarity">
    <text evidence="2">Belongs to the fatty acid desaturase type 1 family. AlkB subfamily.</text>
</comment>
<evidence type="ECO:0000256" key="10">
    <source>
        <dbReference type="ARBA" id="ARBA00023033"/>
    </source>
</evidence>
<feature type="transmembrane region" description="Helical" evidence="12">
    <location>
        <begin position="87"/>
        <end position="109"/>
    </location>
</feature>
<evidence type="ECO:0000313" key="14">
    <source>
        <dbReference type="EMBL" id="MCC4308437.1"/>
    </source>
</evidence>
<keyword evidence="6" id="KW-0479">Metal-binding</keyword>
<feature type="domain" description="Fatty acid desaturase" evidence="13">
    <location>
        <begin position="117"/>
        <end position="343"/>
    </location>
</feature>
<accession>A0A9Q3UN53</accession>
<dbReference type="EMBL" id="JAJGNA010000006">
    <property type="protein sequence ID" value="MCC4308437.1"/>
    <property type="molecule type" value="Genomic_DNA"/>
</dbReference>
<evidence type="ECO:0000256" key="3">
    <source>
        <dbReference type="ARBA" id="ARBA00022475"/>
    </source>
</evidence>
<proteinExistence type="inferred from homology"/>
<gene>
    <name evidence="14" type="ORF">LL252_07605</name>
</gene>
<keyword evidence="9" id="KW-0408">Iron</keyword>
<dbReference type="GO" id="GO:0005886">
    <property type="term" value="C:plasma membrane"/>
    <property type="evidence" value="ECO:0007669"/>
    <property type="project" value="UniProtKB-SubCell"/>
</dbReference>
<evidence type="ECO:0000256" key="5">
    <source>
        <dbReference type="ARBA" id="ARBA00022692"/>
    </source>
</evidence>
<name>A0A9Q3UN53_9GAMM</name>
<dbReference type="RefSeq" id="WP_228233637.1">
    <property type="nucleotide sequence ID" value="NZ_JAJGNA010000006.1"/>
</dbReference>
<dbReference type="GO" id="GO:0006629">
    <property type="term" value="P:lipid metabolic process"/>
    <property type="evidence" value="ECO:0007669"/>
    <property type="project" value="InterPro"/>
</dbReference>
<feature type="transmembrane region" description="Helical" evidence="12">
    <location>
        <begin position="115"/>
        <end position="137"/>
    </location>
</feature>
<evidence type="ECO:0000256" key="7">
    <source>
        <dbReference type="ARBA" id="ARBA00022989"/>
    </source>
</evidence>
<keyword evidence="7 12" id="KW-1133">Transmembrane helix</keyword>
<feature type="transmembrane region" description="Helical" evidence="12">
    <location>
        <begin position="47"/>
        <end position="67"/>
    </location>
</feature>
<keyword evidence="8" id="KW-0560">Oxidoreductase</keyword>
<dbReference type="Pfam" id="PF00487">
    <property type="entry name" value="FA_desaturase"/>
    <property type="match status" value="1"/>
</dbReference>
<evidence type="ECO:0000256" key="6">
    <source>
        <dbReference type="ARBA" id="ARBA00022723"/>
    </source>
</evidence>
<comment type="subcellular location">
    <subcellularLocation>
        <location evidence="1">Cell inner membrane</location>
        <topology evidence="1">Multi-pass membrane protein</topology>
    </subcellularLocation>
</comment>
<evidence type="ECO:0000256" key="11">
    <source>
        <dbReference type="ARBA" id="ARBA00023136"/>
    </source>
</evidence>
<sequence length="400" mass="45877">MSKAGVFTGPSGVVYRDRKRKLWFTSIFVPAIVFVGPALYFATDNAWMLWLPLVFYYLTVPVLDMIIGEDLSNPPEEIVPQLEADPYYRWVTYALVPLIWGAWFFGAWFVGTQDLPWYGVLAMIYLIGGTCGVGINLGHEMGHKKGKGERWLAKFVLAPCAYGHFFIEHNKGHHKDVATPEDPASSRMGESIWKFVLREIPGAAKRAWRLEKERLEAQGKSVWSLENEIIQPAIITAVAWGLVLAIFGIGLLPYILGTAFWGAFQLTSANYIEHYGLLRHKTASGRYERTQPYHSWNSNHMFSNWATFHLQRHSDHHAHPTRRYQSLRHFENLPTLPNGYFGMFFISYFPPLWYKVMDKRLLEHAGYDARNINFDPAKRDKLIRKYGIQYGDAPAKIAAS</sequence>
<dbReference type="GO" id="GO:0046872">
    <property type="term" value="F:metal ion binding"/>
    <property type="evidence" value="ECO:0007669"/>
    <property type="project" value="UniProtKB-KW"/>
</dbReference>
<keyword evidence="4" id="KW-0997">Cell inner membrane</keyword>
<keyword evidence="11 12" id="KW-0472">Membrane</keyword>
<evidence type="ECO:0000259" key="13">
    <source>
        <dbReference type="Pfam" id="PF00487"/>
    </source>
</evidence>
<keyword evidence="10" id="KW-0503">Monooxygenase</keyword>
<evidence type="ECO:0000313" key="15">
    <source>
        <dbReference type="Proteomes" id="UP001108027"/>
    </source>
</evidence>
<evidence type="ECO:0000256" key="4">
    <source>
        <dbReference type="ARBA" id="ARBA00022519"/>
    </source>
</evidence>
<dbReference type="InterPro" id="IPR005804">
    <property type="entry name" value="FA_desaturase_dom"/>
</dbReference>
<evidence type="ECO:0000256" key="12">
    <source>
        <dbReference type="SAM" id="Phobius"/>
    </source>
</evidence>
<dbReference type="CDD" id="cd03512">
    <property type="entry name" value="Alkane-hydroxylase"/>
    <property type="match status" value="1"/>
</dbReference>
<feature type="transmembrane region" description="Helical" evidence="12">
    <location>
        <begin position="21"/>
        <end position="41"/>
    </location>
</feature>
<keyword evidence="15" id="KW-1185">Reference proteome</keyword>
<keyword evidence="3" id="KW-1003">Cell membrane</keyword>
<dbReference type="GO" id="GO:0004497">
    <property type="term" value="F:monooxygenase activity"/>
    <property type="evidence" value="ECO:0007669"/>
    <property type="project" value="UniProtKB-KW"/>
</dbReference>
<dbReference type="PANTHER" id="PTHR38674">
    <property type="entry name" value="ALKANE 1-MONOOXYGENASE 1"/>
    <property type="match status" value="1"/>
</dbReference>
<evidence type="ECO:0000256" key="9">
    <source>
        <dbReference type="ARBA" id="ARBA00023004"/>
    </source>
</evidence>
<dbReference type="PANTHER" id="PTHR38674:SF1">
    <property type="entry name" value="ALKANE 1-MONOOXYGENASE 1"/>
    <property type="match status" value="1"/>
</dbReference>
<evidence type="ECO:0000256" key="1">
    <source>
        <dbReference type="ARBA" id="ARBA00004429"/>
    </source>
</evidence>
<protein>
    <submittedName>
        <fullName evidence="14">Alkane 1-monooxygenase</fullName>
    </submittedName>
</protein>
<dbReference type="AlphaFoldDB" id="A0A9Q3UN53"/>
<evidence type="ECO:0000256" key="2">
    <source>
        <dbReference type="ARBA" id="ARBA00010823"/>
    </source>
</evidence>
<comment type="caution">
    <text evidence="14">The sequence shown here is derived from an EMBL/GenBank/DDBJ whole genome shotgun (WGS) entry which is preliminary data.</text>
</comment>
<keyword evidence="5 12" id="KW-0812">Transmembrane</keyword>
<organism evidence="14 15">
    <name type="scientific">Alloalcanivorax marinus</name>
    <dbReference type="NCBI Taxonomy" id="1177169"/>
    <lineage>
        <taxon>Bacteria</taxon>
        <taxon>Pseudomonadati</taxon>
        <taxon>Pseudomonadota</taxon>
        <taxon>Gammaproteobacteria</taxon>
        <taxon>Oceanospirillales</taxon>
        <taxon>Alcanivoracaceae</taxon>
        <taxon>Alloalcanivorax</taxon>
    </lineage>
</organism>
<feature type="transmembrane region" description="Helical" evidence="12">
    <location>
        <begin position="233"/>
        <end position="256"/>
    </location>
</feature>
<reference evidence="14" key="1">
    <citation type="submission" date="2021-10" db="EMBL/GenBank/DDBJ databases">
        <title>The diversity and Nitrogen Metabolism of Culturable Nitrate-Utilizing Bacteria Within the Oxygen Minimum Zone of the Changjiang (Yangtze River)Estuary.</title>
        <authorList>
            <person name="Zhang D."/>
            <person name="Zheng J."/>
            <person name="Liu S."/>
            <person name="He W."/>
        </authorList>
    </citation>
    <scope>NUCLEOTIDE SEQUENCE</scope>
    <source>
        <strain evidence="14">FXH-223</strain>
    </source>
</reference>
<dbReference type="InterPro" id="IPR033885">
    <property type="entry name" value="AlkB/XylM"/>
</dbReference>
<dbReference type="Proteomes" id="UP001108027">
    <property type="component" value="Unassembled WGS sequence"/>
</dbReference>